<dbReference type="AlphaFoldDB" id="A0A225V743"/>
<evidence type="ECO:0000256" key="1">
    <source>
        <dbReference type="SAM" id="MobiDB-lite"/>
    </source>
</evidence>
<gene>
    <name evidence="2" type="ORF">PHMEG_00027559</name>
</gene>
<keyword evidence="3" id="KW-1185">Reference proteome</keyword>
<reference evidence="3" key="1">
    <citation type="submission" date="2017-03" db="EMBL/GenBank/DDBJ databases">
        <title>Phytopthora megakarya and P. palmivora, two closely related causual agents of cacao black pod achieved similar genome size and gene model numbers by different mechanisms.</title>
        <authorList>
            <person name="Ali S."/>
            <person name="Shao J."/>
            <person name="Larry D.J."/>
            <person name="Kronmiller B."/>
            <person name="Shen D."/>
            <person name="Strem M.D."/>
            <person name="Melnick R.L."/>
            <person name="Guiltinan M.J."/>
            <person name="Tyler B.M."/>
            <person name="Meinhardt L.W."/>
            <person name="Bailey B.A."/>
        </authorList>
    </citation>
    <scope>NUCLEOTIDE SEQUENCE [LARGE SCALE GENOMIC DNA]</scope>
    <source>
        <strain evidence="3">zdho120</strain>
    </source>
</reference>
<feature type="compositionally biased region" description="Polar residues" evidence="1">
    <location>
        <begin position="42"/>
        <end position="53"/>
    </location>
</feature>
<proteinExistence type="predicted"/>
<dbReference type="Proteomes" id="UP000198211">
    <property type="component" value="Unassembled WGS sequence"/>
</dbReference>
<evidence type="ECO:0000313" key="2">
    <source>
        <dbReference type="EMBL" id="OWZ01122.1"/>
    </source>
</evidence>
<comment type="caution">
    <text evidence="2">The sequence shown here is derived from an EMBL/GenBank/DDBJ whole genome shotgun (WGS) entry which is preliminary data.</text>
</comment>
<dbReference type="EMBL" id="NBNE01007090">
    <property type="protein sequence ID" value="OWZ01122.1"/>
    <property type="molecule type" value="Genomic_DNA"/>
</dbReference>
<accession>A0A225V743</accession>
<sequence length="79" mass="8035">MGAAGPGPMPEVAADETPPVPSGGTARGGPVEPFWVLEVSKTGAQMCSPSPDSESGWVYPSDAHSSADVNPSDWPDDPL</sequence>
<name>A0A225V743_9STRA</name>
<organism evidence="2 3">
    <name type="scientific">Phytophthora megakarya</name>
    <dbReference type="NCBI Taxonomy" id="4795"/>
    <lineage>
        <taxon>Eukaryota</taxon>
        <taxon>Sar</taxon>
        <taxon>Stramenopiles</taxon>
        <taxon>Oomycota</taxon>
        <taxon>Peronosporomycetes</taxon>
        <taxon>Peronosporales</taxon>
        <taxon>Peronosporaceae</taxon>
        <taxon>Phytophthora</taxon>
    </lineage>
</organism>
<evidence type="ECO:0000313" key="3">
    <source>
        <dbReference type="Proteomes" id="UP000198211"/>
    </source>
</evidence>
<protein>
    <submittedName>
        <fullName evidence="2">Uncharacterized protein</fullName>
    </submittedName>
</protein>
<feature type="region of interest" description="Disordered" evidence="1">
    <location>
        <begin position="1"/>
        <end position="79"/>
    </location>
</feature>